<keyword evidence="2" id="KW-1185">Reference proteome</keyword>
<dbReference type="Proteomes" id="UP001596058">
    <property type="component" value="Unassembled WGS sequence"/>
</dbReference>
<comment type="caution">
    <text evidence="1">The sequence shown here is derived from an EMBL/GenBank/DDBJ whole genome shotgun (WGS) entry which is preliminary data.</text>
</comment>
<evidence type="ECO:0000313" key="2">
    <source>
        <dbReference type="Proteomes" id="UP001596058"/>
    </source>
</evidence>
<gene>
    <name evidence="1" type="ORF">ACFPZ3_10320</name>
</gene>
<evidence type="ECO:0000313" key="1">
    <source>
        <dbReference type="EMBL" id="MFC5824243.1"/>
    </source>
</evidence>
<dbReference type="EMBL" id="JBHSPA010000014">
    <property type="protein sequence ID" value="MFC5824243.1"/>
    <property type="molecule type" value="Genomic_DNA"/>
</dbReference>
<organism evidence="1 2">
    <name type="scientific">Nonomuraea insulae</name>
    <dbReference type="NCBI Taxonomy" id="1616787"/>
    <lineage>
        <taxon>Bacteria</taxon>
        <taxon>Bacillati</taxon>
        <taxon>Actinomycetota</taxon>
        <taxon>Actinomycetes</taxon>
        <taxon>Streptosporangiales</taxon>
        <taxon>Streptosporangiaceae</taxon>
        <taxon>Nonomuraea</taxon>
    </lineage>
</organism>
<sequence>MSSPPPQRRPQQPKPPTVKRSVYFYRIDAGADETGIPKNIDADLAAGLKAIDDLPFDSANRRYMNQSDGSSLCAWIDAAEEVTRLRFGTIRKNALPQSELGGTLRNLALGAEEGLCETSHICLFPDGIVGVEHNFYGPRAKRLPAYMMHALSGAIPSFAMEVLLNHDVAKQLEGNKFVRKLTLRVRKSYTSTIGEANKSLGQALEAAALGSDAAVVGLILQPEPYKRVDLKSDLIHFLRRIMRKEDLREQTRELKATIVNEQTGRADEINLLEDQLISKKTILRQTSRSRVLNSDDAYRKIEEAYRELREDLLSASSASVSSKG</sequence>
<reference evidence="2" key="1">
    <citation type="journal article" date="2019" name="Int. J. Syst. Evol. Microbiol.">
        <title>The Global Catalogue of Microorganisms (GCM) 10K type strain sequencing project: providing services to taxonomists for standard genome sequencing and annotation.</title>
        <authorList>
            <consortium name="The Broad Institute Genomics Platform"/>
            <consortium name="The Broad Institute Genome Sequencing Center for Infectious Disease"/>
            <person name="Wu L."/>
            <person name="Ma J."/>
        </authorList>
    </citation>
    <scope>NUCLEOTIDE SEQUENCE [LARGE SCALE GENOMIC DNA]</scope>
    <source>
        <strain evidence="2">CCUG 53903</strain>
    </source>
</reference>
<name>A0ABW1CH97_9ACTN</name>
<proteinExistence type="predicted"/>
<protein>
    <submittedName>
        <fullName evidence="1">Uncharacterized protein</fullName>
    </submittedName>
</protein>
<dbReference type="RefSeq" id="WP_379513775.1">
    <property type="nucleotide sequence ID" value="NZ_JBHSPA010000014.1"/>
</dbReference>
<accession>A0ABW1CH97</accession>